<feature type="transmembrane region" description="Helical" evidence="6">
    <location>
        <begin position="62"/>
        <end position="79"/>
    </location>
</feature>
<dbReference type="GO" id="GO:0005886">
    <property type="term" value="C:plasma membrane"/>
    <property type="evidence" value="ECO:0007669"/>
    <property type="project" value="UniProtKB-SubCell"/>
</dbReference>
<feature type="transmembrane region" description="Helical" evidence="6">
    <location>
        <begin position="85"/>
        <end position="107"/>
    </location>
</feature>
<dbReference type="Pfam" id="PF00892">
    <property type="entry name" value="EamA"/>
    <property type="match status" value="2"/>
</dbReference>
<sequence length="282" mass="30664">MRTGYIAVLFTVSIWGLTFVSTKVLLASLTPVEILFIRFLIGALVLFIVFPHRLKTKGWQEEKYFIAAGCTGVFLYYFLENVSLLWTTASNAGVIVSTAPFFTALFSSERKSKWFYLGFAAAIAGIAMMSVSSIEFSSESLLGDALALGAATVWGIYAVLTRKIGMFGYSGIQTVRRSFLYGLIFIAIPLLFWNNFGENRDFLSPSISLNLAFLGIAASALCFVLWSVAVSKLGAVKTSVFIYLTPVITVIASAFFLQESITLLSACGTALTLLGLLLSSSK</sequence>
<dbReference type="InterPro" id="IPR037185">
    <property type="entry name" value="EmrE-like"/>
</dbReference>
<keyword evidence="3 6" id="KW-0812">Transmembrane</keyword>
<dbReference type="InterPro" id="IPR000620">
    <property type="entry name" value="EamA_dom"/>
</dbReference>
<evidence type="ECO:0000313" key="8">
    <source>
        <dbReference type="EMBL" id="MBO8436557.1"/>
    </source>
</evidence>
<evidence type="ECO:0000313" key="9">
    <source>
        <dbReference type="Proteomes" id="UP000823615"/>
    </source>
</evidence>
<evidence type="ECO:0000256" key="4">
    <source>
        <dbReference type="ARBA" id="ARBA00022989"/>
    </source>
</evidence>
<reference evidence="8" key="1">
    <citation type="submission" date="2020-10" db="EMBL/GenBank/DDBJ databases">
        <authorList>
            <person name="Gilroy R."/>
        </authorList>
    </citation>
    <scope>NUCLEOTIDE SEQUENCE</scope>
    <source>
        <strain evidence="8">7293</strain>
    </source>
</reference>
<comment type="subcellular location">
    <subcellularLocation>
        <location evidence="1">Cell membrane</location>
        <topology evidence="1">Multi-pass membrane protein</topology>
    </subcellularLocation>
</comment>
<comment type="caution">
    <text evidence="8">The sequence shown here is derived from an EMBL/GenBank/DDBJ whole genome shotgun (WGS) entry which is preliminary data.</text>
</comment>
<evidence type="ECO:0000256" key="3">
    <source>
        <dbReference type="ARBA" id="ARBA00022692"/>
    </source>
</evidence>
<dbReference type="EMBL" id="JADIMT010000070">
    <property type="protein sequence ID" value="MBO8436557.1"/>
    <property type="molecule type" value="Genomic_DNA"/>
</dbReference>
<dbReference type="SUPFAM" id="SSF103481">
    <property type="entry name" value="Multidrug resistance efflux transporter EmrE"/>
    <property type="match status" value="2"/>
</dbReference>
<keyword evidence="4 6" id="KW-1133">Transmembrane helix</keyword>
<name>A0A9D9E0Q2_9SPIO</name>
<keyword evidence="2" id="KW-1003">Cell membrane</keyword>
<feature type="transmembrane region" description="Helical" evidence="6">
    <location>
        <begin position="240"/>
        <end position="257"/>
    </location>
</feature>
<feature type="transmembrane region" description="Helical" evidence="6">
    <location>
        <begin position="140"/>
        <end position="159"/>
    </location>
</feature>
<feature type="transmembrane region" description="Helical" evidence="6">
    <location>
        <begin position="208"/>
        <end position="228"/>
    </location>
</feature>
<dbReference type="PANTHER" id="PTHR32322:SF18">
    <property type="entry name" value="S-ADENOSYLMETHIONINE_S-ADENOSYLHOMOCYSTEINE TRANSPORTER"/>
    <property type="match status" value="1"/>
</dbReference>
<evidence type="ECO:0000256" key="2">
    <source>
        <dbReference type="ARBA" id="ARBA00022475"/>
    </source>
</evidence>
<feature type="domain" description="EamA" evidence="7">
    <location>
        <begin position="142"/>
        <end position="280"/>
    </location>
</feature>
<gene>
    <name evidence="8" type="ORF">IAA97_06220</name>
</gene>
<feature type="transmembrane region" description="Helical" evidence="6">
    <location>
        <begin position="114"/>
        <end position="134"/>
    </location>
</feature>
<reference evidence="8" key="2">
    <citation type="journal article" date="2021" name="PeerJ">
        <title>Extensive microbial diversity within the chicken gut microbiome revealed by metagenomics and culture.</title>
        <authorList>
            <person name="Gilroy R."/>
            <person name="Ravi A."/>
            <person name="Getino M."/>
            <person name="Pursley I."/>
            <person name="Horton D.L."/>
            <person name="Alikhan N.F."/>
            <person name="Baker D."/>
            <person name="Gharbi K."/>
            <person name="Hall N."/>
            <person name="Watson M."/>
            <person name="Adriaenssens E.M."/>
            <person name="Foster-Nyarko E."/>
            <person name="Jarju S."/>
            <person name="Secka A."/>
            <person name="Antonio M."/>
            <person name="Oren A."/>
            <person name="Chaudhuri R.R."/>
            <person name="La Ragione R."/>
            <person name="Hildebrand F."/>
            <person name="Pallen M.J."/>
        </authorList>
    </citation>
    <scope>NUCLEOTIDE SEQUENCE</scope>
    <source>
        <strain evidence="8">7293</strain>
    </source>
</reference>
<keyword evidence="5 6" id="KW-0472">Membrane</keyword>
<feature type="transmembrane region" description="Helical" evidence="6">
    <location>
        <begin position="32"/>
        <end position="50"/>
    </location>
</feature>
<evidence type="ECO:0000256" key="6">
    <source>
        <dbReference type="SAM" id="Phobius"/>
    </source>
</evidence>
<feature type="transmembrane region" description="Helical" evidence="6">
    <location>
        <begin position="179"/>
        <end position="196"/>
    </location>
</feature>
<dbReference type="PANTHER" id="PTHR32322">
    <property type="entry name" value="INNER MEMBRANE TRANSPORTER"/>
    <property type="match status" value="1"/>
</dbReference>
<feature type="domain" description="EamA" evidence="7">
    <location>
        <begin position="3"/>
        <end position="130"/>
    </location>
</feature>
<evidence type="ECO:0000259" key="7">
    <source>
        <dbReference type="Pfam" id="PF00892"/>
    </source>
</evidence>
<dbReference type="Proteomes" id="UP000823615">
    <property type="component" value="Unassembled WGS sequence"/>
</dbReference>
<feature type="transmembrane region" description="Helical" evidence="6">
    <location>
        <begin position="263"/>
        <end position="280"/>
    </location>
</feature>
<dbReference type="InterPro" id="IPR050638">
    <property type="entry name" value="AA-Vitamin_Transporters"/>
</dbReference>
<evidence type="ECO:0000256" key="5">
    <source>
        <dbReference type="ARBA" id="ARBA00023136"/>
    </source>
</evidence>
<protein>
    <submittedName>
        <fullName evidence="8">DMT family transporter</fullName>
    </submittedName>
</protein>
<evidence type="ECO:0000256" key="1">
    <source>
        <dbReference type="ARBA" id="ARBA00004651"/>
    </source>
</evidence>
<accession>A0A9D9E0Q2</accession>
<dbReference type="AlphaFoldDB" id="A0A9D9E0Q2"/>
<organism evidence="8 9">
    <name type="scientific">Candidatus Ornithospirochaeta stercoripullorum</name>
    <dbReference type="NCBI Taxonomy" id="2840899"/>
    <lineage>
        <taxon>Bacteria</taxon>
        <taxon>Pseudomonadati</taxon>
        <taxon>Spirochaetota</taxon>
        <taxon>Spirochaetia</taxon>
        <taxon>Spirochaetales</taxon>
        <taxon>Spirochaetaceae</taxon>
        <taxon>Spirochaetaceae incertae sedis</taxon>
        <taxon>Candidatus Ornithospirochaeta</taxon>
    </lineage>
</organism>
<proteinExistence type="predicted"/>